<evidence type="ECO:0000313" key="3">
    <source>
        <dbReference type="EnsemblMetazoa" id="XP_024084460.1"/>
    </source>
</evidence>
<dbReference type="KEGG" id="clec:106666540"/>
<feature type="signal peptide" evidence="2">
    <location>
        <begin position="1"/>
        <end position="16"/>
    </location>
</feature>
<dbReference type="GeneID" id="106666540"/>
<name>A0A8I6TMM0_CIMLE</name>
<accession>A0A8I6TMM0</accession>
<keyword evidence="4" id="KW-1185">Reference proteome</keyword>
<feature type="region of interest" description="Disordered" evidence="1">
    <location>
        <begin position="422"/>
        <end position="442"/>
    </location>
</feature>
<protein>
    <recommendedName>
        <fullName evidence="5">CPR type cuticle protein</fullName>
    </recommendedName>
</protein>
<sequence>MRVTIILFTIFGASLAFFVPAPLGKDGVVVDTAEVAVQKLEQYKSLAKAGGAVPFDAQHTLNGYEQKPVGQHYRYHGPPAPLNHDGTVDETPEVKHVKAERLAALSEAFAKASHGYEDHQQGEGYDQRQGNHDFRYHGPPAPLNHDGTVAETPEVKHVKAARLAVLSEAFAKAPKDDHHHMFKRSPFFGLEQVEMGHYHGPPAPLNHDGTVAETPEVKHVKAERLAALFEAFAKAPRGNEEHQHEMKYEQTHENDVFKYHGPPAPLNHDGTVAETPEVKHIKAARLAALSEAFAKASNSYKGHQHEERYEQPQENHEFRYHGPPAPLNHDGTVAETPEVKHVKAARLAALSEAFAKAPKDEHHNMFKRSPFFGLEQVQSGHYHGPPAPLNHDGTVAETPEVKHVKAERLAALAEAFANAPRGHEELQHGHEQPQEDHEFRYHGPPAPLNHDGTVAETPEVKHVKAARLAALSDAFAKASHGYKGHQQADRYEQPQHNHEFRYHGPPAPLNHDGTVDETPEVKHVKAARLAALSEAFVKAQNDEHHHKLYKRSPLFAFEQVESGHYHGPPAPLNHDGTVAETPEVKHVKAERLAALAEAFAKAPQGLEEHQHGLKYEQHHENQEFMYHGPPAPLNHDGTVAETPEVKHVKAARLAALSEAFAKDSHGYKGHQHEERYEPPQKNHEFRYHGPPAPLNHDGTVDETPEVKHVKAARLAALSEAFVKAQNDEHQHRLFKRSPSFAFEQVNSGHYHGPPAPLNHDGTVADTPEVKHVKAERLAALAEAFAKAPQGLEEHQGRLKYEHHHENQEFRYHGPPAPLNHDGTVAETPEVQHVKAARLAALSEAFAKASHVYEGHKQEERYEQPHENHEFRYHGPPAPLNHDGTVDETPEVKHVKAARLAALSEAFAKAPKDEHHNMFKRSPFFGLEQVQSGHYHGPPAPLNHDGTVAETPEVKHVKAERLAALAEAFANAPRGHEELQHGHEQPQEDHEFRYHGPPAPLNHDGTVAETPEVKHVKAARLAALSEAFAKASHGYKGHKQEERYEQPHENHKFRYHGPPAPLNPDGTVAETTEVKHVKAARLDTLSEAFAKARKDEHHHSDSEHLAAHHKTLVYLW</sequence>
<evidence type="ECO:0000313" key="4">
    <source>
        <dbReference type="Proteomes" id="UP000494040"/>
    </source>
</evidence>
<dbReference type="RefSeq" id="XP_024084460.1">
    <property type="nucleotide sequence ID" value="XM_024228692.1"/>
</dbReference>
<feature type="chain" id="PRO_5035299933" description="CPR type cuticle protein" evidence="2">
    <location>
        <begin position="17"/>
        <end position="1115"/>
    </location>
</feature>
<evidence type="ECO:0000256" key="1">
    <source>
        <dbReference type="SAM" id="MobiDB-lite"/>
    </source>
</evidence>
<reference evidence="3" key="1">
    <citation type="submission" date="2022-01" db="UniProtKB">
        <authorList>
            <consortium name="EnsemblMetazoa"/>
        </authorList>
    </citation>
    <scope>IDENTIFICATION</scope>
</reference>
<dbReference type="AlphaFoldDB" id="A0A8I6TMM0"/>
<feature type="compositionally biased region" description="Basic and acidic residues" evidence="1">
    <location>
        <begin position="422"/>
        <end position="441"/>
    </location>
</feature>
<organism evidence="3 4">
    <name type="scientific">Cimex lectularius</name>
    <name type="common">Bed bug</name>
    <name type="synonym">Acanthia lectularia</name>
    <dbReference type="NCBI Taxonomy" id="79782"/>
    <lineage>
        <taxon>Eukaryota</taxon>
        <taxon>Metazoa</taxon>
        <taxon>Ecdysozoa</taxon>
        <taxon>Arthropoda</taxon>
        <taxon>Hexapoda</taxon>
        <taxon>Insecta</taxon>
        <taxon>Pterygota</taxon>
        <taxon>Neoptera</taxon>
        <taxon>Paraneoptera</taxon>
        <taxon>Hemiptera</taxon>
        <taxon>Heteroptera</taxon>
        <taxon>Panheteroptera</taxon>
        <taxon>Cimicomorpha</taxon>
        <taxon>Cimicidae</taxon>
        <taxon>Cimex</taxon>
    </lineage>
</organism>
<keyword evidence="2" id="KW-0732">Signal</keyword>
<feature type="region of interest" description="Disordered" evidence="1">
    <location>
        <begin position="974"/>
        <end position="993"/>
    </location>
</feature>
<proteinExistence type="predicted"/>
<dbReference type="OrthoDB" id="8117569at2759"/>
<evidence type="ECO:0008006" key="5">
    <source>
        <dbReference type="Google" id="ProtNLM"/>
    </source>
</evidence>
<dbReference type="Proteomes" id="UP000494040">
    <property type="component" value="Unassembled WGS sequence"/>
</dbReference>
<dbReference type="EnsemblMetazoa" id="XM_024228692.1">
    <property type="protein sequence ID" value="XP_024084460.1"/>
    <property type="gene ID" value="LOC106666540"/>
</dbReference>
<evidence type="ECO:0000256" key="2">
    <source>
        <dbReference type="SAM" id="SignalP"/>
    </source>
</evidence>